<reference evidence="1" key="1">
    <citation type="journal article" date="2020" name="Nature">
        <title>Giant virus diversity and host interactions through global metagenomics.</title>
        <authorList>
            <person name="Schulz F."/>
            <person name="Roux S."/>
            <person name="Paez-Espino D."/>
            <person name="Jungbluth S."/>
            <person name="Walsh D.A."/>
            <person name="Denef V.J."/>
            <person name="McMahon K.D."/>
            <person name="Konstantinidis K.T."/>
            <person name="Eloe-Fadrosh E.A."/>
            <person name="Kyrpides N.C."/>
            <person name="Woyke T."/>
        </authorList>
    </citation>
    <scope>NUCLEOTIDE SEQUENCE</scope>
    <source>
        <strain evidence="1">GVMAG-S-3300013014-136</strain>
    </source>
</reference>
<dbReference type="AlphaFoldDB" id="A0A6C0KTH8"/>
<dbReference type="EMBL" id="MN740961">
    <property type="protein sequence ID" value="QHU20040.1"/>
    <property type="molecule type" value="Genomic_DNA"/>
</dbReference>
<proteinExistence type="predicted"/>
<accession>A0A6C0KTH8</accession>
<organism evidence="1">
    <name type="scientific">viral metagenome</name>
    <dbReference type="NCBI Taxonomy" id="1070528"/>
    <lineage>
        <taxon>unclassified sequences</taxon>
        <taxon>metagenomes</taxon>
        <taxon>organismal metagenomes</taxon>
    </lineage>
</organism>
<sequence>MDYYLILIIFAILLIPGTLFLTHGPGSTNENL</sequence>
<protein>
    <submittedName>
        <fullName evidence="1">Uncharacterized protein</fullName>
    </submittedName>
</protein>
<name>A0A6C0KTH8_9ZZZZ</name>
<evidence type="ECO:0000313" key="1">
    <source>
        <dbReference type="EMBL" id="QHU20040.1"/>
    </source>
</evidence>